<evidence type="ECO:0000256" key="1">
    <source>
        <dbReference type="SAM" id="Phobius"/>
    </source>
</evidence>
<organism evidence="2 3">
    <name type="scientific">Steinernema carpocapsae</name>
    <name type="common">Entomopathogenic nematode</name>
    <dbReference type="NCBI Taxonomy" id="34508"/>
    <lineage>
        <taxon>Eukaryota</taxon>
        <taxon>Metazoa</taxon>
        <taxon>Ecdysozoa</taxon>
        <taxon>Nematoda</taxon>
        <taxon>Chromadorea</taxon>
        <taxon>Rhabditida</taxon>
        <taxon>Tylenchina</taxon>
        <taxon>Panagrolaimomorpha</taxon>
        <taxon>Strongyloidoidea</taxon>
        <taxon>Steinernematidae</taxon>
        <taxon>Steinernema</taxon>
    </lineage>
</organism>
<keyword evidence="1" id="KW-1133">Transmembrane helix</keyword>
<evidence type="ECO:0000313" key="2">
    <source>
        <dbReference type="EMBL" id="TKR57718.1"/>
    </source>
</evidence>
<keyword evidence="3" id="KW-1185">Reference proteome</keyword>
<keyword evidence="1" id="KW-0472">Membrane</keyword>
<accession>A0A4U5LP80</accession>
<dbReference type="InterPro" id="IPR019425">
    <property type="entry name" value="7TM_GPCR_serpentine_rcpt_Srt"/>
</dbReference>
<reference evidence="2 3" key="2">
    <citation type="journal article" date="2019" name="G3 (Bethesda)">
        <title>Hybrid Assembly of the Genome of the Entomopathogenic Nematode Steinernema carpocapsae Identifies the X-Chromosome.</title>
        <authorList>
            <person name="Serra L."/>
            <person name="Macchietto M."/>
            <person name="Macias-Munoz A."/>
            <person name="McGill C.J."/>
            <person name="Rodriguez I.M."/>
            <person name="Rodriguez B."/>
            <person name="Murad R."/>
            <person name="Mortazavi A."/>
        </authorList>
    </citation>
    <scope>NUCLEOTIDE SEQUENCE [LARGE SCALE GENOMIC DNA]</scope>
    <source>
        <strain evidence="2 3">ALL</strain>
    </source>
</reference>
<protein>
    <recommendedName>
        <fullName evidence="4">7TM GPCR serpentine receptor class x (Srx) domain-containing protein</fullName>
    </recommendedName>
</protein>
<comment type="caution">
    <text evidence="2">The sequence shown here is derived from an EMBL/GenBank/DDBJ whole genome shotgun (WGS) entry which is preliminary data.</text>
</comment>
<keyword evidence="1" id="KW-0812">Transmembrane</keyword>
<evidence type="ECO:0008006" key="4">
    <source>
        <dbReference type="Google" id="ProtNLM"/>
    </source>
</evidence>
<proteinExistence type="predicted"/>
<dbReference type="Proteomes" id="UP000298663">
    <property type="component" value="Unassembled WGS sequence"/>
</dbReference>
<feature type="transmembrane region" description="Helical" evidence="1">
    <location>
        <begin position="21"/>
        <end position="41"/>
    </location>
</feature>
<reference evidence="2 3" key="1">
    <citation type="journal article" date="2015" name="Genome Biol.">
        <title>Comparative genomics of Steinernema reveals deeply conserved gene regulatory networks.</title>
        <authorList>
            <person name="Dillman A.R."/>
            <person name="Macchietto M."/>
            <person name="Porter C.F."/>
            <person name="Rogers A."/>
            <person name="Williams B."/>
            <person name="Antoshechkin I."/>
            <person name="Lee M.M."/>
            <person name="Goodwin Z."/>
            <person name="Lu X."/>
            <person name="Lewis E.E."/>
            <person name="Goodrich-Blair H."/>
            <person name="Stock S.P."/>
            <person name="Adams B.J."/>
            <person name="Sternberg P.W."/>
            <person name="Mortazavi A."/>
        </authorList>
    </citation>
    <scope>NUCLEOTIDE SEQUENCE [LARGE SCALE GENOMIC DNA]</scope>
    <source>
        <strain evidence="2 3">ALL</strain>
    </source>
</reference>
<dbReference type="AlphaFoldDB" id="A0A4U5LP80"/>
<feature type="transmembrane region" description="Helical" evidence="1">
    <location>
        <begin position="47"/>
        <end position="73"/>
    </location>
</feature>
<evidence type="ECO:0000313" key="3">
    <source>
        <dbReference type="Proteomes" id="UP000298663"/>
    </source>
</evidence>
<sequence length="106" mass="12223">MSEQNSDIHAVITRRVDSNGFVLAICVCLFNTLAARIYVYIQFFSAPFLFIIVAQLTWQGFQNTAPIIFLIFYENNGKDCLRMINLKQVFSLRYSLSQLTFLISNI</sequence>
<gene>
    <name evidence="2" type="ORF">L596_030383</name>
</gene>
<dbReference type="EMBL" id="AZBU02000014">
    <property type="protein sequence ID" value="TKR57718.1"/>
    <property type="molecule type" value="Genomic_DNA"/>
</dbReference>
<name>A0A4U5LP80_STECR</name>
<dbReference type="Pfam" id="PF10321">
    <property type="entry name" value="7TM_GPCR_Srt"/>
    <property type="match status" value="1"/>
</dbReference>